<dbReference type="Proteomes" id="UP000184275">
    <property type="component" value="Unassembled WGS sequence"/>
</dbReference>
<accession>A0A1M6W0R5</accession>
<evidence type="ECO:0000313" key="1">
    <source>
        <dbReference type="EMBL" id="SHK87273.1"/>
    </source>
</evidence>
<organism evidence="1 2">
    <name type="scientific">Fibrobacter intestinalis</name>
    <dbReference type="NCBI Taxonomy" id="28122"/>
    <lineage>
        <taxon>Bacteria</taxon>
        <taxon>Pseudomonadati</taxon>
        <taxon>Fibrobacterota</taxon>
        <taxon>Fibrobacteria</taxon>
        <taxon>Fibrobacterales</taxon>
        <taxon>Fibrobacteraceae</taxon>
        <taxon>Fibrobacter</taxon>
    </lineage>
</organism>
<keyword evidence="2" id="KW-1185">Reference proteome</keyword>
<dbReference type="EMBL" id="FRAW01000021">
    <property type="protein sequence ID" value="SHK87273.1"/>
    <property type="molecule type" value="Genomic_DNA"/>
</dbReference>
<protein>
    <submittedName>
        <fullName evidence="1">Uncharacterized protein</fullName>
    </submittedName>
</protein>
<sequence length="127" mass="14437">MGGRGTFAAGNNVPFTYETVDNIHGVKVLKGLNGKHALPEESHSSNAYIKLRGNGTFHEMRIYGDNHEAILDIAYHPEPNIDNNRQSVLHIHRYGPGFNRHAAEPITKEIYEKYSKFFIGVPKYDKW</sequence>
<dbReference type="AlphaFoldDB" id="A0A1M6W0R5"/>
<proteinExistence type="predicted"/>
<name>A0A1M6W0R5_9BACT</name>
<reference evidence="2" key="1">
    <citation type="submission" date="2016-11" db="EMBL/GenBank/DDBJ databases">
        <authorList>
            <person name="Varghese N."/>
            <person name="Submissions S."/>
        </authorList>
    </citation>
    <scope>NUCLEOTIDE SEQUENCE [LARGE SCALE GENOMIC DNA]</scope>
    <source>
        <strain evidence="2">UWOS</strain>
    </source>
</reference>
<gene>
    <name evidence="1" type="ORF">SAMN05720469_12140</name>
</gene>
<evidence type="ECO:0000313" key="2">
    <source>
        <dbReference type="Proteomes" id="UP000184275"/>
    </source>
</evidence>
<dbReference type="RefSeq" id="WP_073305025.1">
    <property type="nucleotide sequence ID" value="NZ_FRAW01000021.1"/>
</dbReference>